<dbReference type="InterPro" id="IPR015864">
    <property type="entry name" value="FAD_synthase"/>
</dbReference>
<protein>
    <recommendedName>
        <fullName evidence="14">Riboflavin biosynthesis protein</fullName>
    </recommendedName>
    <domain>
        <recommendedName>
            <fullName evidence="14">Riboflavin kinase</fullName>
            <ecNumber evidence="14">2.7.1.26</ecNumber>
        </recommendedName>
        <alternativeName>
            <fullName evidence="14">Flavokinase</fullName>
        </alternativeName>
    </domain>
    <domain>
        <recommendedName>
            <fullName evidence="14">FMN adenylyltransferase</fullName>
            <ecNumber evidence="14">2.7.7.2</ecNumber>
        </recommendedName>
        <alternativeName>
            <fullName evidence="14">FAD pyrophosphorylase</fullName>
        </alternativeName>
        <alternativeName>
            <fullName evidence="14">FAD synthase</fullName>
        </alternativeName>
    </domain>
</protein>
<sequence length="318" mass="35857">MDVVRIHHPYSVKQIKPEPVVLTLGFFDGVHRGHQAVIGRAREEARKRHLRLAVMTFNQHPSLVFHQLDRRSATYLTTIPEKIDRMAELGVDLLYIVDFTSAFANLAPEKFVKQYIVDLHAQVAVAGFDYTFGPQRAGMADLPQFAKGRFDVIQVGQLNQNAEKVSSTRIRQAIDVGDIDEAASLLGYPYHLLGTVVHGEARGRTIGFPTVNIRPEPYSRVPGIGIYAVQIKICDVWYLGMASIGRNITFGDDRDVTIEIYILNFGKMVYGEPVEIVWYSRLRGEVKFDSAAGLIDQLKLDEVATRDYFTQYRGELLS</sequence>
<keyword evidence="5 14" id="KW-0808">Transferase</keyword>
<dbReference type="PIRSF" id="PIRSF004491">
    <property type="entry name" value="FAD_Synth"/>
    <property type="match status" value="1"/>
</dbReference>
<dbReference type="GO" id="GO:0008531">
    <property type="term" value="F:riboflavin kinase activity"/>
    <property type="evidence" value="ECO:0007669"/>
    <property type="project" value="UniProtKB-UniRule"/>
</dbReference>
<dbReference type="EC" id="2.7.1.26" evidence="14"/>
<dbReference type="AlphaFoldDB" id="A0A192H3H7"/>
<keyword evidence="4 14" id="KW-0288">FMN</keyword>
<dbReference type="InterPro" id="IPR014729">
    <property type="entry name" value="Rossmann-like_a/b/a_fold"/>
</dbReference>
<dbReference type="PANTHER" id="PTHR22749:SF6">
    <property type="entry name" value="RIBOFLAVIN KINASE"/>
    <property type="match status" value="1"/>
</dbReference>
<dbReference type="EMBL" id="CP014873">
    <property type="protein sequence ID" value="ANK62787.1"/>
    <property type="molecule type" value="Genomic_DNA"/>
</dbReference>
<keyword evidence="10 14" id="KW-0067">ATP-binding</keyword>
<dbReference type="InterPro" id="IPR015865">
    <property type="entry name" value="Riboflavin_kinase_bac/euk"/>
</dbReference>
<evidence type="ECO:0000256" key="14">
    <source>
        <dbReference type="PIRNR" id="PIRNR004491"/>
    </source>
</evidence>
<evidence type="ECO:0000256" key="11">
    <source>
        <dbReference type="ARBA" id="ARBA00023268"/>
    </source>
</evidence>
<evidence type="ECO:0000256" key="2">
    <source>
        <dbReference type="ARBA" id="ARBA00005201"/>
    </source>
</evidence>
<keyword evidence="6 14" id="KW-0548">Nucleotidyltransferase</keyword>
<comment type="pathway">
    <text evidence="1 14">Cofactor biosynthesis; FAD biosynthesis; FAD from FMN: step 1/1.</text>
</comment>
<dbReference type="Proteomes" id="UP000078582">
    <property type="component" value="Chromosome"/>
</dbReference>
<dbReference type="FunFam" id="3.40.50.620:FF:000021">
    <property type="entry name" value="Riboflavin biosynthesis protein"/>
    <property type="match status" value="1"/>
</dbReference>
<dbReference type="OrthoDB" id="9803667at2"/>
<dbReference type="EC" id="2.7.7.2" evidence="14"/>
<comment type="catalytic activity">
    <reaction evidence="13 14">
        <text>FMN + ATP + H(+) = FAD + diphosphate</text>
        <dbReference type="Rhea" id="RHEA:17237"/>
        <dbReference type="ChEBI" id="CHEBI:15378"/>
        <dbReference type="ChEBI" id="CHEBI:30616"/>
        <dbReference type="ChEBI" id="CHEBI:33019"/>
        <dbReference type="ChEBI" id="CHEBI:57692"/>
        <dbReference type="ChEBI" id="CHEBI:58210"/>
        <dbReference type="EC" id="2.7.7.2"/>
    </reaction>
</comment>
<evidence type="ECO:0000313" key="15">
    <source>
        <dbReference type="EMBL" id="ANK62787.1"/>
    </source>
</evidence>
<dbReference type="SMART" id="SM00904">
    <property type="entry name" value="Flavokinase"/>
    <property type="match status" value="1"/>
</dbReference>
<dbReference type="Gene3D" id="2.40.30.30">
    <property type="entry name" value="Riboflavin kinase-like"/>
    <property type="match status" value="1"/>
</dbReference>
<keyword evidence="7 14" id="KW-0547">Nucleotide-binding</keyword>
<dbReference type="Pfam" id="PF01687">
    <property type="entry name" value="Flavokinase"/>
    <property type="match status" value="1"/>
</dbReference>
<comment type="catalytic activity">
    <reaction evidence="12 14">
        <text>riboflavin + ATP = FMN + ADP + H(+)</text>
        <dbReference type="Rhea" id="RHEA:14357"/>
        <dbReference type="ChEBI" id="CHEBI:15378"/>
        <dbReference type="ChEBI" id="CHEBI:30616"/>
        <dbReference type="ChEBI" id="CHEBI:57986"/>
        <dbReference type="ChEBI" id="CHEBI:58210"/>
        <dbReference type="ChEBI" id="CHEBI:456216"/>
        <dbReference type="EC" id="2.7.1.26"/>
    </reaction>
</comment>
<evidence type="ECO:0000313" key="16">
    <source>
        <dbReference type="Proteomes" id="UP000078582"/>
    </source>
</evidence>
<dbReference type="RefSeq" id="WP_068224616.1">
    <property type="nucleotide sequence ID" value="NZ_CP014623.1"/>
</dbReference>
<name>A0A192H3H7_9LACO</name>
<organism evidence="15 16">
    <name type="scientific">Loigolactobacillus backii</name>
    <dbReference type="NCBI Taxonomy" id="375175"/>
    <lineage>
        <taxon>Bacteria</taxon>
        <taxon>Bacillati</taxon>
        <taxon>Bacillota</taxon>
        <taxon>Bacilli</taxon>
        <taxon>Lactobacillales</taxon>
        <taxon>Lactobacillaceae</taxon>
        <taxon>Loigolactobacillus</taxon>
    </lineage>
</organism>
<dbReference type="STRING" id="375175.AYR53_08505"/>
<evidence type="ECO:0000256" key="8">
    <source>
        <dbReference type="ARBA" id="ARBA00022777"/>
    </source>
</evidence>
<keyword evidence="8 14" id="KW-0418">Kinase</keyword>
<keyword evidence="3 14" id="KW-0285">Flavoprotein</keyword>
<comment type="pathway">
    <text evidence="2 14">Cofactor biosynthesis; FMN biosynthesis; FMN from riboflavin (ATP route): step 1/1.</text>
</comment>
<evidence type="ECO:0000256" key="10">
    <source>
        <dbReference type="ARBA" id="ARBA00022840"/>
    </source>
</evidence>
<evidence type="ECO:0000256" key="3">
    <source>
        <dbReference type="ARBA" id="ARBA00022630"/>
    </source>
</evidence>
<dbReference type="NCBIfam" id="TIGR00083">
    <property type="entry name" value="ribF"/>
    <property type="match status" value="1"/>
</dbReference>
<evidence type="ECO:0000256" key="13">
    <source>
        <dbReference type="ARBA" id="ARBA00049494"/>
    </source>
</evidence>
<evidence type="ECO:0000256" key="7">
    <source>
        <dbReference type="ARBA" id="ARBA00022741"/>
    </source>
</evidence>
<dbReference type="GO" id="GO:0009231">
    <property type="term" value="P:riboflavin biosynthetic process"/>
    <property type="evidence" value="ECO:0007669"/>
    <property type="project" value="InterPro"/>
</dbReference>
<dbReference type="GeneID" id="42982296"/>
<dbReference type="SUPFAM" id="SSF82114">
    <property type="entry name" value="Riboflavin kinase-like"/>
    <property type="match status" value="1"/>
</dbReference>
<dbReference type="KEGG" id="lbt:AYR52_04890"/>
<accession>A0A192H3H7</accession>
<dbReference type="CDD" id="cd02064">
    <property type="entry name" value="FAD_synthetase_N"/>
    <property type="match status" value="1"/>
</dbReference>
<dbReference type="GO" id="GO:0003919">
    <property type="term" value="F:FMN adenylyltransferase activity"/>
    <property type="evidence" value="ECO:0007669"/>
    <property type="project" value="UniProtKB-UniRule"/>
</dbReference>
<evidence type="ECO:0000256" key="1">
    <source>
        <dbReference type="ARBA" id="ARBA00004726"/>
    </source>
</evidence>
<dbReference type="InterPro" id="IPR023465">
    <property type="entry name" value="Riboflavin_kinase_dom_sf"/>
</dbReference>
<proteinExistence type="inferred from homology"/>
<keyword evidence="9 14" id="KW-0274">FAD</keyword>
<dbReference type="InterPro" id="IPR002606">
    <property type="entry name" value="Riboflavin_kinase_bac"/>
</dbReference>
<evidence type="ECO:0000256" key="6">
    <source>
        <dbReference type="ARBA" id="ARBA00022695"/>
    </source>
</evidence>
<dbReference type="SUPFAM" id="SSF52374">
    <property type="entry name" value="Nucleotidylyl transferase"/>
    <property type="match status" value="1"/>
</dbReference>
<evidence type="ECO:0000256" key="5">
    <source>
        <dbReference type="ARBA" id="ARBA00022679"/>
    </source>
</evidence>
<comment type="similarity">
    <text evidence="14">Belongs to the ribF family.</text>
</comment>
<dbReference type="PANTHER" id="PTHR22749">
    <property type="entry name" value="RIBOFLAVIN KINASE/FMN ADENYLYLTRANSFERASE"/>
    <property type="match status" value="1"/>
</dbReference>
<dbReference type="UniPathway" id="UPA00276">
    <property type="reaction ID" value="UER00406"/>
</dbReference>
<dbReference type="GO" id="GO:0009398">
    <property type="term" value="P:FMN biosynthetic process"/>
    <property type="evidence" value="ECO:0007669"/>
    <property type="project" value="UniProtKB-UniRule"/>
</dbReference>
<dbReference type="Pfam" id="PF06574">
    <property type="entry name" value="FAD_syn"/>
    <property type="match status" value="1"/>
</dbReference>
<dbReference type="UniPathway" id="UPA00277">
    <property type="reaction ID" value="UER00407"/>
</dbReference>
<reference evidence="15 16" key="1">
    <citation type="submission" date="2016-03" db="EMBL/GenBank/DDBJ databases">
        <title>Pediococcus and Lactobacillus from brewery environment - whole genome sequencing and assembly.</title>
        <authorList>
            <person name="Behr J."/>
            <person name="Geissler A.J."/>
            <person name="Vogel R.F."/>
        </authorList>
    </citation>
    <scope>NUCLEOTIDE SEQUENCE [LARGE SCALE GENOMIC DNA]</scope>
    <source>
        <strain evidence="15 16">TMW 1.1989</strain>
    </source>
</reference>
<gene>
    <name evidence="15" type="ORF">AYR53_08505</name>
</gene>
<evidence type="ECO:0000256" key="4">
    <source>
        <dbReference type="ARBA" id="ARBA00022643"/>
    </source>
</evidence>
<dbReference type="GO" id="GO:0005524">
    <property type="term" value="F:ATP binding"/>
    <property type="evidence" value="ECO:0007669"/>
    <property type="project" value="UniProtKB-UniRule"/>
</dbReference>
<keyword evidence="11" id="KW-0511">Multifunctional enzyme</keyword>
<dbReference type="InterPro" id="IPR023468">
    <property type="entry name" value="Riboflavin_kinase"/>
</dbReference>
<dbReference type="GO" id="GO:0006747">
    <property type="term" value="P:FAD biosynthetic process"/>
    <property type="evidence" value="ECO:0007669"/>
    <property type="project" value="UniProtKB-UniRule"/>
</dbReference>
<evidence type="ECO:0000256" key="9">
    <source>
        <dbReference type="ARBA" id="ARBA00022827"/>
    </source>
</evidence>
<dbReference type="Gene3D" id="3.40.50.620">
    <property type="entry name" value="HUPs"/>
    <property type="match status" value="1"/>
</dbReference>
<evidence type="ECO:0000256" key="12">
    <source>
        <dbReference type="ARBA" id="ARBA00047880"/>
    </source>
</evidence>
<keyword evidence="16" id="KW-1185">Reference proteome</keyword>